<feature type="domain" description="HD" evidence="1">
    <location>
        <begin position="106"/>
        <end position="188"/>
    </location>
</feature>
<dbReference type="InterPro" id="IPR050135">
    <property type="entry name" value="dGTPase-like"/>
</dbReference>
<dbReference type="CDD" id="cd00077">
    <property type="entry name" value="HDc"/>
    <property type="match status" value="1"/>
</dbReference>
<proteinExistence type="predicted"/>
<organism evidence="2">
    <name type="scientific">marine sediment metagenome</name>
    <dbReference type="NCBI Taxonomy" id="412755"/>
    <lineage>
        <taxon>unclassified sequences</taxon>
        <taxon>metagenomes</taxon>
        <taxon>ecological metagenomes</taxon>
    </lineage>
</organism>
<dbReference type="AlphaFoldDB" id="X0WZK4"/>
<reference evidence="2" key="1">
    <citation type="journal article" date="2014" name="Front. Microbiol.">
        <title>High frequency of phylogenetically diverse reductive dehalogenase-homologous genes in deep subseafloor sedimentary metagenomes.</title>
        <authorList>
            <person name="Kawai M."/>
            <person name="Futagami T."/>
            <person name="Toyoda A."/>
            <person name="Takaki Y."/>
            <person name="Nishi S."/>
            <person name="Hori S."/>
            <person name="Arai W."/>
            <person name="Tsubouchi T."/>
            <person name="Morono Y."/>
            <person name="Uchiyama I."/>
            <person name="Ito T."/>
            <person name="Fujiyama A."/>
            <person name="Inagaki F."/>
            <person name="Takami H."/>
        </authorList>
    </citation>
    <scope>NUCLEOTIDE SEQUENCE</scope>
    <source>
        <strain evidence="2">Expedition CK06-06</strain>
    </source>
</reference>
<comment type="caution">
    <text evidence="2">The sequence shown here is derived from an EMBL/GenBank/DDBJ whole genome shotgun (WGS) entry which is preliminary data.</text>
</comment>
<dbReference type="GO" id="GO:0008832">
    <property type="term" value="F:dGTPase activity"/>
    <property type="evidence" value="ECO:0007669"/>
    <property type="project" value="TreeGrafter"/>
</dbReference>
<name>X0WZK4_9ZZZZ</name>
<dbReference type="InterPro" id="IPR003607">
    <property type="entry name" value="HD/PDEase_dom"/>
</dbReference>
<dbReference type="Pfam" id="PF01966">
    <property type="entry name" value="HD"/>
    <property type="match status" value="1"/>
</dbReference>
<dbReference type="GO" id="GO:0006203">
    <property type="term" value="P:dGTP catabolic process"/>
    <property type="evidence" value="ECO:0007669"/>
    <property type="project" value="TreeGrafter"/>
</dbReference>
<dbReference type="EMBL" id="BARS01047081">
    <property type="protein sequence ID" value="GAG36150.1"/>
    <property type="molecule type" value="Genomic_DNA"/>
</dbReference>
<dbReference type="InterPro" id="IPR006674">
    <property type="entry name" value="HD_domain"/>
</dbReference>
<accession>X0WZK4</accession>
<dbReference type="SUPFAM" id="SSF109604">
    <property type="entry name" value="HD-domain/PDEase-like"/>
    <property type="match status" value="1"/>
</dbReference>
<feature type="non-terminal residue" evidence="2">
    <location>
        <position position="191"/>
    </location>
</feature>
<dbReference type="Gene3D" id="1.10.3210.10">
    <property type="entry name" value="Hypothetical protein af1432"/>
    <property type="match status" value="1"/>
</dbReference>
<sequence length="191" mass="21459">MPNDSNIEFIKLVRITGMREAELAALKAAGGSGWSRVMQTVASHEDLLSKGEKHTRQKAIQDPVHGAILLEPWELDVISTWEMLRLRFVMQLGPAHIVYPGATHTRFQHCLGTNFLAQKSIRVVNYCDDLEHVCFVPLSRLLDDYQQKIFRITALLHDVGHPPTSHTIEFALKGAHGLDHLDLGESLILHS</sequence>
<gene>
    <name evidence="2" type="ORF">S01H1_70770</name>
</gene>
<dbReference type="PANTHER" id="PTHR11373:SF4">
    <property type="entry name" value="DEOXYNUCLEOSIDE TRIPHOSPHATE TRIPHOSPHOHYDROLASE SAMHD1"/>
    <property type="match status" value="1"/>
</dbReference>
<dbReference type="PANTHER" id="PTHR11373">
    <property type="entry name" value="DEOXYNUCLEOSIDE TRIPHOSPHATE TRIPHOSPHOHYDROLASE"/>
    <property type="match status" value="1"/>
</dbReference>
<evidence type="ECO:0000313" key="2">
    <source>
        <dbReference type="EMBL" id="GAG36150.1"/>
    </source>
</evidence>
<protein>
    <recommendedName>
        <fullName evidence="1">HD domain-containing protein</fullName>
    </recommendedName>
</protein>
<evidence type="ECO:0000259" key="1">
    <source>
        <dbReference type="Pfam" id="PF01966"/>
    </source>
</evidence>